<evidence type="ECO:0000313" key="4">
    <source>
        <dbReference type="Proteomes" id="UP000230903"/>
    </source>
</evidence>
<dbReference type="InterPro" id="IPR036291">
    <property type="entry name" value="NAD(P)-bd_dom_sf"/>
</dbReference>
<dbReference type="PANTHER" id="PTHR42879">
    <property type="entry name" value="3-OXOACYL-(ACYL-CARRIER-PROTEIN) REDUCTASE"/>
    <property type="match status" value="1"/>
</dbReference>
<dbReference type="PROSITE" id="PS00061">
    <property type="entry name" value="ADH_SHORT"/>
    <property type="match status" value="1"/>
</dbReference>
<dbReference type="Gene3D" id="3.40.50.720">
    <property type="entry name" value="NAD(P)-binding Rossmann-like Domain"/>
    <property type="match status" value="1"/>
</dbReference>
<dbReference type="PRINTS" id="PR00080">
    <property type="entry name" value="SDRFAMILY"/>
</dbReference>
<dbReference type="InterPro" id="IPR002347">
    <property type="entry name" value="SDR_fam"/>
</dbReference>
<comment type="caution">
    <text evidence="3">The sequence shown here is derived from an EMBL/GenBank/DDBJ whole genome shotgun (WGS) entry which is preliminary data.</text>
</comment>
<dbReference type="AlphaFoldDB" id="A0A2H0UMJ6"/>
<dbReference type="SUPFAM" id="SSF51735">
    <property type="entry name" value="NAD(P)-binding Rossmann-fold domains"/>
    <property type="match status" value="1"/>
</dbReference>
<dbReference type="PANTHER" id="PTHR42879:SF2">
    <property type="entry name" value="3-OXOACYL-[ACYL-CARRIER-PROTEIN] REDUCTASE FABG"/>
    <property type="match status" value="1"/>
</dbReference>
<sequence>MFKDKVILITGGSSGIGKTTAILFAEKGADIIITYKNNKKGAEGVVNEIVKMGRKSLAIKADLSKDKNAEKVIKKTVKSFGNIDVLVNNAGRYVDGDEWNLKSKTWIESLKQNLVSAMSTSKYATKIFQKQKSGIIVNVASEHGVSGHADSISYGASKAGIINITQAYSKLLSSFGGRANSVSPSAVEAGYWLTAPKEELEERLARRPNHKLIEPKKVAEKIVFLASNDANDINGQNIIIE</sequence>
<dbReference type="Pfam" id="PF00106">
    <property type="entry name" value="adh_short"/>
    <property type="match status" value="1"/>
</dbReference>
<evidence type="ECO:0008006" key="5">
    <source>
        <dbReference type="Google" id="ProtNLM"/>
    </source>
</evidence>
<accession>A0A2H0UMJ6</accession>
<dbReference type="EMBL" id="PFBC01000056">
    <property type="protein sequence ID" value="PIR87613.1"/>
    <property type="molecule type" value="Genomic_DNA"/>
</dbReference>
<dbReference type="PRINTS" id="PR00081">
    <property type="entry name" value="GDHRDH"/>
</dbReference>
<dbReference type="InterPro" id="IPR050259">
    <property type="entry name" value="SDR"/>
</dbReference>
<evidence type="ECO:0000256" key="1">
    <source>
        <dbReference type="ARBA" id="ARBA00006484"/>
    </source>
</evidence>
<dbReference type="GO" id="GO:0032787">
    <property type="term" value="P:monocarboxylic acid metabolic process"/>
    <property type="evidence" value="ECO:0007669"/>
    <property type="project" value="UniProtKB-ARBA"/>
</dbReference>
<reference evidence="4" key="1">
    <citation type="submission" date="2017-09" db="EMBL/GenBank/DDBJ databases">
        <title>Depth-based differentiation of microbial function through sediment-hosted aquifers and enrichment of novel symbionts in the deep terrestrial subsurface.</title>
        <authorList>
            <person name="Probst A.J."/>
            <person name="Ladd B."/>
            <person name="Jarett J.K."/>
            <person name="Geller-Mcgrath D.E."/>
            <person name="Sieber C.M.K."/>
            <person name="Emerson J.B."/>
            <person name="Anantharaman K."/>
            <person name="Thomas B.C."/>
            <person name="Malmstrom R."/>
            <person name="Stieglmeier M."/>
            <person name="Klingl A."/>
            <person name="Woyke T."/>
            <person name="Ryan C.M."/>
            <person name="Banfield J.F."/>
        </authorList>
    </citation>
    <scope>NUCLEOTIDE SEQUENCE [LARGE SCALE GENOMIC DNA]</scope>
</reference>
<dbReference type="InterPro" id="IPR020904">
    <property type="entry name" value="Sc_DH/Rdtase_CS"/>
</dbReference>
<organism evidence="3 4">
    <name type="scientific">Candidatus Harrisonbacteria bacterium CG10_big_fil_rev_8_21_14_0_10_45_28</name>
    <dbReference type="NCBI Taxonomy" id="1974586"/>
    <lineage>
        <taxon>Bacteria</taxon>
        <taxon>Candidatus Harrisoniibacteriota</taxon>
    </lineage>
</organism>
<evidence type="ECO:0000256" key="2">
    <source>
        <dbReference type="RuleBase" id="RU000363"/>
    </source>
</evidence>
<proteinExistence type="inferred from homology"/>
<protein>
    <recommendedName>
        <fullName evidence="5">Beta-ketoacyl-ACP reductase</fullName>
    </recommendedName>
</protein>
<dbReference type="Proteomes" id="UP000230903">
    <property type="component" value="Unassembled WGS sequence"/>
</dbReference>
<dbReference type="CDD" id="cd05233">
    <property type="entry name" value="SDR_c"/>
    <property type="match status" value="1"/>
</dbReference>
<comment type="similarity">
    <text evidence="1 2">Belongs to the short-chain dehydrogenases/reductases (SDR) family.</text>
</comment>
<gene>
    <name evidence="3" type="ORF">COU10_03685</name>
</gene>
<name>A0A2H0UMJ6_9BACT</name>
<evidence type="ECO:0000313" key="3">
    <source>
        <dbReference type="EMBL" id="PIR87613.1"/>
    </source>
</evidence>